<proteinExistence type="predicted"/>
<gene>
    <name evidence="1" type="ORF">CPELLU_LOCUS12405</name>
</gene>
<sequence>MLKTGDVYFCKLVRSVTIDSNVSDLTITEAESSGLIVLSSL</sequence>
<dbReference type="EMBL" id="CAJVQA010011960">
    <property type="protein sequence ID" value="CAG8712461.1"/>
    <property type="molecule type" value="Genomic_DNA"/>
</dbReference>
<organism evidence="1 2">
    <name type="scientific">Cetraspora pellucida</name>
    <dbReference type="NCBI Taxonomy" id="1433469"/>
    <lineage>
        <taxon>Eukaryota</taxon>
        <taxon>Fungi</taxon>
        <taxon>Fungi incertae sedis</taxon>
        <taxon>Mucoromycota</taxon>
        <taxon>Glomeromycotina</taxon>
        <taxon>Glomeromycetes</taxon>
        <taxon>Diversisporales</taxon>
        <taxon>Gigasporaceae</taxon>
        <taxon>Cetraspora</taxon>
    </lineage>
</organism>
<comment type="caution">
    <text evidence="1">The sequence shown here is derived from an EMBL/GenBank/DDBJ whole genome shotgun (WGS) entry which is preliminary data.</text>
</comment>
<protein>
    <submittedName>
        <fullName evidence="1">23663_t:CDS:1</fullName>
    </submittedName>
</protein>
<evidence type="ECO:0000313" key="1">
    <source>
        <dbReference type="EMBL" id="CAG8712461.1"/>
    </source>
</evidence>
<dbReference type="Proteomes" id="UP000789759">
    <property type="component" value="Unassembled WGS sequence"/>
</dbReference>
<accession>A0A9N9N930</accession>
<evidence type="ECO:0000313" key="2">
    <source>
        <dbReference type="Proteomes" id="UP000789759"/>
    </source>
</evidence>
<dbReference type="AlphaFoldDB" id="A0A9N9N930"/>
<reference evidence="1" key="1">
    <citation type="submission" date="2021-06" db="EMBL/GenBank/DDBJ databases">
        <authorList>
            <person name="Kallberg Y."/>
            <person name="Tangrot J."/>
            <person name="Rosling A."/>
        </authorList>
    </citation>
    <scope>NUCLEOTIDE SEQUENCE</scope>
    <source>
        <strain evidence="1">FL966</strain>
    </source>
</reference>
<name>A0A9N9N930_9GLOM</name>
<keyword evidence="2" id="KW-1185">Reference proteome</keyword>